<dbReference type="PROSITE" id="PS51746">
    <property type="entry name" value="PPM_2"/>
    <property type="match status" value="1"/>
</dbReference>
<dbReference type="InterPro" id="IPR015655">
    <property type="entry name" value="PP2C"/>
</dbReference>
<accession>A0ABD1JDL0</accession>
<keyword evidence="5" id="KW-1185">Reference proteome</keyword>
<feature type="compositionally biased region" description="Basic and acidic residues" evidence="2">
    <location>
        <begin position="377"/>
        <end position="387"/>
    </location>
</feature>
<comment type="similarity">
    <text evidence="1">Belongs to the PP2C family.</text>
</comment>
<dbReference type="SUPFAM" id="SSF81606">
    <property type="entry name" value="PP2C-like"/>
    <property type="match status" value="1"/>
</dbReference>
<feature type="compositionally biased region" description="Polar residues" evidence="2">
    <location>
        <begin position="403"/>
        <end position="414"/>
    </location>
</feature>
<comment type="caution">
    <text evidence="4">The sequence shown here is derived from an EMBL/GenBank/DDBJ whole genome shotgun (WGS) entry which is preliminary data.</text>
</comment>
<feature type="domain" description="PPM-type phosphatase" evidence="3">
    <location>
        <begin position="74"/>
        <end position="460"/>
    </location>
</feature>
<dbReference type="Gene3D" id="3.60.40.10">
    <property type="entry name" value="PPM-type phosphatase domain"/>
    <property type="match status" value="1"/>
</dbReference>
<feature type="compositionally biased region" description="Low complexity" evidence="2">
    <location>
        <begin position="20"/>
        <end position="37"/>
    </location>
</feature>
<reference evidence="4 5" key="1">
    <citation type="submission" date="2024-09" db="EMBL/GenBank/DDBJ databases">
        <title>A chromosome-level genome assembly of Gray's grenadier anchovy, Coilia grayii.</title>
        <authorList>
            <person name="Fu Z."/>
        </authorList>
    </citation>
    <scope>NUCLEOTIDE SEQUENCE [LARGE SCALE GENOMIC DNA]</scope>
    <source>
        <strain evidence="4">G4</strain>
        <tissue evidence="4">Muscle</tissue>
    </source>
</reference>
<dbReference type="CDD" id="cd00143">
    <property type="entry name" value="PP2Cc"/>
    <property type="match status" value="1"/>
</dbReference>
<gene>
    <name evidence="4" type="ORF">ACEWY4_019953</name>
</gene>
<evidence type="ECO:0000313" key="4">
    <source>
        <dbReference type="EMBL" id="KAL2084435.1"/>
    </source>
</evidence>
<dbReference type="InterPro" id="IPR001932">
    <property type="entry name" value="PPM-type_phosphatase-like_dom"/>
</dbReference>
<protein>
    <recommendedName>
        <fullName evidence="3">PPM-type phosphatase domain-containing protein</fullName>
    </recommendedName>
</protein>
<organism evidence="4 5">
    <name type="scientific">Coilia grayii</name>
    <name type="common">Gray's grenadier anchovy</name>
    <dbReference type="NCBI Taxonomy" id="363190"/>
    <lineage>
        <taxon>Eukaryota</taxon>
        <taxon>Metazoa</taxon>
        <taxon>Chordata</taxon>
        <taxon>Craniata</taxon>
        <taxon>Vertebrata</taxon>
        <taxon>Euteleostomi</taxon>
        <taxon>Actinopterygii</taxon>
        <taxon>Neopterygii</taxon>
        <taxon>Teleostei</taxon>
        <taxon>Clupei</taxon>
        <taxon>Clupeiformes</taxon>
        <taxon>Clupeoidei</taxon>
        <taxon>Engraulidae</taxon>
        <taxon>Coilinae</taxon>
        <taxon>Coilia</taxon>
    </lineage>
</organism>
<dbReference type="PANTHER" id="PTHR13832">
    <property type="entry name" value="PROTEIN PHOSPHATASE 2C"/>
    <property type="match status" value="1"/>
</dbReference>
<dbReference type="Pfam" id="PF00481">
    <property type="entry name" value="PP2C"/>
    <property type="match status" value="1"/>
</dbReference>
<evidence type="ECO:0000256" key="1">
    <source>
        <dbReference type="ARBA" id="ARBA00006702"/>
    </source>
</evidence>
<feature type="compositionally biased region" description="Basic residues" evidence="2">
    <location>
        <begin position="355"/>
        <end position="365"/>
    </location>
</feature>
<name>A0ABD1JDL0_9TELE</name>
<dbReference type="SMART" id="SM00332">
    <property type="entry name" value="PP2Cc"/>
    <property type="match status" value="1"/>
</dbReference>
<dbReference type="EMBL" id="JBHFQA010000017">
    <property type="protein sequence ID" value="KAL2084435.1"/>
    <property type="molecule type" value="Genomic_DNA"/>
</dbReference>
<feature type="region of interest" description="Disordered" evidence="2">
    <location>
        <begin position="355"/>
        <end position="422"/>
    </location>
</feature>
<dbReference type="InterPro" id="IPR036457">
    <property type="entry name" value="PPM-type-like_dom_sf"/>
</dbReference>
<evidence type="ECO:0000256" key="2">
    <source>
        <dbReference type="SAM" id="MobiDB-lite"/>
    </source>
</evidence>
<dbReference type="AlphaFoldDB" id="A0ABD1JDL0"/>
<evidence type="ECO:0000259" key="3">
    <source>
        <dbReference type="PROSITE" id="PS51746"/>
    </source>
</evidence>
<sequence>MDRKPAVAKCCSALSEVPEESYSSSQDSSSLSDGPGSCVEFGHVTDKTPASRGLPPKPKYNVVTYPGNSPLIRAVALGADRNASWRKDMEDVSVLVENYGGKEGTGFFGVFDGFHGRTSAELAASELPVLLLGQLVKVDPSFSLDGEQRDFLSRVESLSKKDGLDSADLETMTKDQQMTQVFTRAFSHMDRILGLGRRETSNIRWSGCTSVICVVDEETAPEEPGHKASQGKLHIANCGNIHAVLYKHGRSFRVTKDHSTANAREHKRILKEGGAISANRHHGLVEGLLRATRGLGNYGNHRLRKVVIPAPHHVSLSLDASVGMLVLGSGGLWDGVHPKDVAHVVKRCVRDWRRRHRRHRAKKEQRVRGLCGSKLQETAEHQDDLAKGTENQTSRGGVDDQEQAASNTQPSGTSVKEDTGKSTEAELDYKLLAANICRKLMKTAAASGSRENMSVIVILFQGMDDLGVQPEDGV</sequence>
<proteinExistence type="inferred from homology"/>
<dbReference type="PANTHER" id="PTHR13832:SF837">
    <property type="entry name" value="PROTEIN PHOSPHATASE 2C-LIKE DOMAIN-CONTAINING PROTEIN 1"/>
    <property type="match status" value="1"/>
</dbReference>
<evidence type="ECO:0000313" key="5">
    <source>
        <dbReference type="Proteomes" id="UP001591681"/>
    </source>
</evidence>
<feature type="region of interest" description="Disordered" evidence="2">
    <location>
        <begin position="16"/>
        <end position="57"/>
    </location>
</feature>
<dbReference type="Proteomes" id="UP001591681">
    <property type="component" value="Unassembled WGS sequence"/>
</dbReference>